<dbReference type="Gene3D" id="3.90.70.10">
    <property type="entry name" value="Cysteine proteinases"/>
    <property type="match status" value="1"/>
</dbReference>
<name>A0A2A6BJE7_PRIPA</name>
<dbReference type="PRINTS" id="PR00704">
    <property type="entry name" value="CALPAIN"/>
</dbReference>
<keyword evidence="4" id="KW-0788">Thiol protease</keyword>
<dbReference type="InterPro" id="IPR000169">
    <property type="entry name" value="Pept_cys_AS"/>
</dbReference>
<dbReference type="InterPro" id="IPR001300">
    <property type="entry name" value="Peptidase_C2_calpain_cat"/>
</dbReference>
<reference evidence="6" key="2">
    <citation type="submission" date="2022-06" db="UniProtKB">
        <authorList>
            <consortium name="EnsemblMetazoa"/>
        </authorList>
    </citation>
    <scope>IDENTIFICATION</scope>
    <source>
        <strain evidence="6">PS312</strain>
    </source>
</reference>
<dbReference type="AlphaFoldDB" id="A0A2A6BJE7"/>
<evidence type="ECO:0000256" key="1">
    <source>
        <dbReference type="ARBA" id="ARBA00007623"/>
    </source>
</evidence>
<dbReference type="Proteomes" id="UP000005239">
    <property type="component" value="Unassembled WGS sequence"/>
</dbReference>
<evidence type="ECO:0000313" key="7">
    <source>
        <dbReference type="Proteomes" id="UP000005239"/>
    </source>
</evidence>
<organism evidence="6 7">
    <name type="scientific">Pristionchus pacificus</name>
    <name type="common">Parasitic nematode worm</name>
    <dbReference type="NCBI Taxonomy" id="54126"/>
    <lineage>
        <taxon>Eukaryota</taxon>
        <taxon>Metazoa</taxon>
        <taxon>Ecdysozoa</taxon>
        <taxon>Nematoda</taxon>
        <taxon>Chromadorea</taxon>
        <taxon>Rhabditida</taxon>
        <taxon>Rhabditina</taxon>
        <taxon>Diplogasteromorpha</taxon>
        <taxon>Diplogasteroidea</taxon>
        <taxon>Neodiplogasteridae</taxon>
        <taxon>Pristionchus</taxon>
    </lineage>
</organism>
<dbReference type="PROSITE" id="PS50203">
    <property type="entry name" value="CALPAIN_CAT"/>
    <property type="match status" value="1"/>
</dbReference>
<dbReference type="InterPro" id="IPR038765">
    <property type="entry name" value="Papain-like_cys_pep_sf"/>
</dbReference>
<dbReference type="PANTHER" id="PTHR10183:SF433">
    <property type="entry name" value="CALPAIN-A-RELATED"/>
    <property type="match status" value="1"/>
</dbReference>
<reference evidence="7" key="1">
    <citation type="journal article" date="2008" name="Nat. Genet.">
        <title>The Pristionchus pacificus genome provides a unique perspective on nematode lifestyle and parasitism.</title>
        <authorList>
            <person name="Dieterich C."/>
            <person name="Clifton S.W."/>
            <person name="Schuster L.N."/>
            <person name="Chinwalla A."/>
            <person name="Delehaunty K."/>
            <person name="Dinkelacker I."/>
            <person name="Fulton L."/>
            <person name="Fulton R."/>
            <person name="Godfrey J."/>
            <person name="Minx P."/>
            <person name="Mitreva M."/>
            <person name="Roeseler W."/>
            <person name="Tian H."/>
            <person name="Witte H."/>
            <person name="Yang S.P."/>
            <person name="Wilson R.K."/>
            <person name="Sommer R.J."/>
        </authorList>
    </citation>
    <scope>NUCLEOTIDE SEQUENCE [LARGE SCALE GENOMIC DNA]</scope>
    <source>
        <strain evidence="7">PS312</strain>
    </source>
</reference>
<dbReference type="OrthoDB" id="424753at2759"/>
<dbReference type="GO" id="GO:0006508">
    <property type="term" value="P:proteolysis"/>
    <property type="evidence" value="ECO:0000318"/>
    <property type="project" value="GO_Central"/>
</dbReference>
<dbReference type="SUPFAM" id="SSF54001">
    <property type="entry name" value="Cysteine proteinases"/>
    <property type="match status" value="1"/>
</dbReference>
<accession>A0A2A6BJE7</accession>
<evidence type="ECO:0000256" key="2">
    <source>
        <dbReference type="ARBA" id="ARBA00022670"/>
    </source>
</evidence>
<accession>A0A8R1UN62</accession>
<keyword evidence="2" id="KW-0645">Protease</keyword>
<sequence length="322" mass="37883">MTDCEGLGPAQWILVYDRGEVTPWNPTGPAAASFDLLDFYEERDKCIRENRLFEDPQFPACDRAIYYYEKPNVDIVWKRPGDIVKNPQLIVDNHSRFDVRQGKVGDCWFLAAVANLTLYDQLFFRVVPPDQSFTEKYAGIFHFQFWRYGIWVDVVVDDLLPTVDGELYSMHSAEKNEFWSALLEKAYAKMYGSYEHLVGGTTEEALEDFTGGLTENIYYRMVNYEGGEEMLVRIRNPWGHFEYTGEWSDGDNERWNKVSADQKRSMLIEKEDGEFWMSLKIFMRAFESLSVCNLTAEVMDEIYEMTGKRFSMDRRHMWREVR</sequence>
<comment type="similarity">
    <text evidence="1">Belongs to the peptidase C2 family.</text>
</comment>
<evidence type="ECO:0000256" key="3">
    <source>
        <dbReference type="ARBA" id="ARBA00022801"/>
    </source>
</evidence>
<dbReference type="PANTHER" id="PTHR10183">
    <property type="entry name" value="CALPAIN"/>
    <property type="match status" value="1"/>
</dbReference>
<keyword evidence="7" id="KW-1185">Reference proteome</keyword>
<evidence type="ECO:0000313" key="6">
    <source>
        <dbReference type="EnsemblMetazoa" id="PPA34486.1"/>
    </source>
</evidence>
<evidence type="ECO:0000256" key="5">
    <source>
        <dbReference type="PROSITE-ProRule" id="PRU00239"/>
    </source>
</evidence>
<dbReference type="InterPro" id="IPR022684">
    <property type="entry name" value="Calpain_cysteine_protease"/>
</dbReference>
<dbReference type="PROSITE" id="PS00139">
    <property type="entry name" value="THIOL_PROTEASE_CYS"/>
    <property type="match status" value="1"/>
</dbReference>
<dbReference type="GO" id="GO:0004198">
    <property type="term" value="F:calcium-dependent cysteine-type endopeptidase activity"/>
    <property type="evidence" value="ECO:0000318"/>
    <property type="project" value="GO_Central"/>
</dbReference>
<protein>
    <submittedName>
        <fullName evidence="6">Peptidase</fullName>
    </submittedName>
</protein>
<dbReference type="GO" id="GO:0005737">
    <property type="term" value="C:cytoplasm"/>
    <property type="evidence" value="ECO:0000318"/>
    <property type="project" value="GO_Central"/>
</dbReference>
<evidence type="ECO:0000256" key="4">
    <source>
        <dbReference type="ARBA" id="ARBA00022807"/>
    </source>
</evidence>
<keyword evidence="3" id="KW-0378">Hydrolase</keyword>
<dbReference type="CDD" id="cd00044">
    <property type="entry name" value="CysPc"/>
    <property type="match status" value="1"/>
</dbReference>
<dbReference type="SMART" id="SM00230">
    <property type="entry name" value="CysPc"/>
    <property type="match status" value="1"/>
</dbReference>
<dbReference type="EnsemblMetazoa" id="PPA34486.1">
    <property type="protein sequence ID" value="PPA34486.1"/>
    <property type="gene ID" value="WBGene00272855"/>
</dbReference>
<comment type="caution">
    <text evidence="5">Lacks conserved residue(s) required for the propagation of feature annotation.</text>
</comment>
<gene>
    <name evidence="6" type="primary">WBGene00272855</name>
</gene>
<proteinExistence type="inferred from homology"/>
<dbReference type="Pfam" id="PF00648">
    <property type="entry name" value="Peptidase_C2"/>
    <property type="match status" value="2"/>
</dbReference>